<feature type="signal peptide" evidence="2">
    <location>
        <begin position="1"/>
        <end position="18"/>
    </location>
</feature>
<name>A0ABT1LYW0_9MYCO</name>
<sequence length="178" mass="17845">MTRGHSALFFAALCLALAGCSETEPSSATPENDGAAAMSSIESSARADTAGDDADAVDACALLSSADDVAPLIGITVDGVPSGQGATTACLWENPETYVSVSVDIGAPGTAVNNTLPEIEVPTVPGPDGTRSLAGAVEFAADDRYNSVQVASPIEMTADESTAAAMDLIAKIKPQLEG</sequence>
<gene>
    <name evidence="3" type="ORF">NM203_07775</name>
</gene>
<evidence type="ECO:0000313" key="3">
    <source>
        <dbReference type="EMBL" id="MCP9272083.1"/>
    </source>
</evidence>
<comment type="caution">
    <text evidence="3">The sequence shown here is derived from an EMBL/GenBank/DDBJ whole genome shotgun (WGS) entry which is preliminary data.</text>
</comment>
<keyword evidence="2" id="KW-0732">Signal</keyword>
<dbReference type="Proteomes" id="UP001651690">
    <property type="component" value="Unassembled WGS sequence"/>
</dbReference>
<evidence type="ECO:0008006" key="5">
    <source>
        <dbReference type="Google" id="ProtNLM"/>
    </source>
</evidence>
<evidence type="ECO:0000313" key="4">
    <source>
        <dbReference type="Proteomes" id="UP001651690"/>
    </source>
</evidence>
<dbReference type="EMBL" id="JANDBD010000003">
    <property type="protein sequence ID" value="MCP9272083.1"/>
    <property type="molecule type" value="Genomic_DNA"/>
</dbReference>
<reference evidence="3 4" key="1">
    <citation type="submission" date="2022-06" db="EMBL/GenBank/DDBJ databases">
        <title>Mycolicibacterium sp. CAU 1645 isolated from seawater.</title>
        <authorList>
            <person name="Kim W."/>
        </authorList>
    </citation>
    <scope>NUCLEOTIDE SEQUENCE [LARGE SCALE GENOMIC DNA]</scope>
    <source>
        <strain evidence="3 4">CAU 1645</strain>
    </source>
</reference>
<dbReference type="PROSITE" id="PS51257">
    <property type="entry name" value="PROKAR_LIPOPROTEIN"/>
    <property type="match status" value="1"/>
</dbReference>
<feature type="region of interest" description="Disordered" evidence="1">
    <location>
        <begin position="24"/>
        <end position="49"/>
    </location>
</feature>
<protein>
    <recommendedName>
        <fullName evidence="5">DUF3558 domain-containing protein</fullName>
    </recommendedName>
</protein>
<proteinExistence type="predicted"/>
<keyword evidence="4" id="KW-1185">Reference proteome</keyword>
<dbReference type="RefSeq" id="WP_255059259.1">
    <property type="nucleotide sequence ID" value="NZ_JANDBD010000003.1"/>
</dbReference>
<evidence type="ECO:0000256" key="1">
    <source>
        <dbReference type="SAM" id="MobiDB-lite"/>
    </source>
</evidence>
<evidence type="ECO:0000256" key="2">
    <source>
        <dbReference type="SAM" id="SignalP"/>
    </source>
</evidence>
<accession>A0ABT1LYW0</accession>
<feature type="chain" id="PRO_5045130906" description="DUF3558 domain-containing protein" evidence="2">
    <location>
        <begin position="19"/>
        <end position="178"/>
    </location>
</feature>
<organism evidence="3 4">
    <name type="scientific">Mycolicibacterium arenosum</name>
    <dbReference type="NCBI Taxonomy" id="2952157"/>
    <lineage>
        <taxon>Bacteria</taxon>
        <taxon>Bacillati</taxon>
        <taxon>Actinomycetota</taxon>
        <taxon>Actinomycetes</taxon>
        <taxon>Mycobacteriales</taxon>
        <taxon>Mycobacteriaceae</taxon>
        <taxon>Mycolicibacterium</taxon>
    </lineage>
</organism>